<dbReference type="AlphaFoldDB" id="A0A024TVH2"/>
<proteinExistence type="predicted"/>
<evidence type="ECO:0000259" key="2">
    <source>
        <dbReference type="Pfam" id="PF12257"/>
    </source>
</evidence>
<dbReference type="VEuPathDB" id="FungiDB:H310_09273"/>
<feature type="domain" description="IML1 N-terminal double psi beta-barrel" evidence="3">
    <location>
        <begin position="22"/>
        <end position="103"/>
    </location>
</feature>
<feature type="region of interest" description="Disordered" evidence="1">
    <location>
        <begin position="643"/>
        <end position="752"/>
    </location>
</feature>
<feature type="compositionally biased region" description="Polar residues" evidence="1">
    <location>
        <begin position="1178"/>
        <end position="1188"/>
    </location>
</feature>
<name>A0A024TVH2_9STRA</name>
<dbReference type="STRING" id="157072.A0A024TVH2"/>
<dbReference type="GO" id="GO:0005096">
    <property type="term" value="F:GTPase activator activity"/>
    <property type="evidence" value="ECO:0007669"/>
    <property type="project" value="InterPro"/>
</dbReference>
<gene>
    <name evidence="4" type="ORF">H310_09273</name>
</gene>
<dbReference type="InterPro" id="IPR055213">
    <property type="entry name" value="IML1_double_psi_beta_barrel"/>
</dbReference>
<dbReference type="OrthoDB" id="39497at2759"/>
<reference evidence="4" key="1">
    <citation type="submission" date="2013-12" db="EMBL/GenBank/DDBJ databases">
        <title>The Genome Sequence of Aphanomyces invadans NJM9701.</title>
        <authorList>
            <consortium name="The Broad Institute Genomics Platform"/>
            <person name="Russ C."/>
            <person name="Tyler B."/>
            <person name="van West P."/>
            <person name="Dieguez-Uribeondo J."/>
            <person name="Young S.K."/>
            <person name="Zeng Q."/>
            <person name="Gargeya S."/>
            <person name="Fitzgerald M."/>
            <person name="Abouelleil A."/>
            <person name="Alvarado L."/>
            <person name="Chapman S.B."/>
            <person name="Gainer-Dewar J."/>
            <person name="Goldberg J."/>
            <person name="Griggs A."/>
            <person name="Gujja S."/>
            <person name="Hansen M."/>
            <person name="Howarth C."/>
            <person name="Imamovic A."/>
            <person name="Ireland A."/>
            <person name="Larimer J."/>
            <person name="McCowan C."/>
            <person name="Murphy C."/>
            <person name="Pearson M."/>
            <person name="Poon T.W."/>
            <person name="Priest M."/>
            <person name="Roberts A."/>
            <person name="Saif S."/>
            <person name="Shea T."/>
            <person name="Sykes S."/>
            <person name="Wortman J."/>
            <person name="Nusbaum C."/>
            <person name="Birren B."/>
        </authorList>
    </citation>
    <scope>NUCLEOTIDE SEQUENCE [LARGE SCALE GENOMIC DNA]</scope>
    <source>
        <strain evidence="4">NJM9701</strain>
    </source>
</reference>
<dbReference type="RefSeq" id="XP_008873525.1">
    <property type="nucleotide sequence ID" value="XM_008875303.1"/>
</dbReference>
<dbReference type="GO" id="GO:1904262">
    <property type="term" value="P:negative regulation of TORC1 signaling"/>
    <property type="evidence" value="ECO:0007669"/>
    <property type="project" value="TreeGrafter"/>
</dbReference>
<evidence type="ECO:0000259" key="3">
    <source>
        <dbReference type="Pfam" id="PF23013"/>
    </source>
</evidence>
<dbReference type="InterPro" id="IPR048255">
    <property type="entry name" value="IML1_N"/>
</dbReference>
<evidence type="ECO:0000313" key="4">
    <source>
        <dbReference type="EMBL" id="ETV97964.1"/>
    </source>
</evidence>
<sequence>MTKLPARRPSATRTSSRRQNAAYKLMVHGPEYGNGEELIVNPESFPDLKVRDIVEIIQPDRVHLRLVMQVRTLAPIRGKLQVSILKDLALQFQLDPFHEVTVQRIDPTDATVDFIELSFKDQFMSRADLWRYKVAMFGKCLFAGKAYEALDTRAQVEMLLAKGENVLCGVMGTSTKLILRSRSSRIFWLVQMSPEMWDFADDGEIYFEKLLHRFVRALVAKWHEASVSHSVTVLVFSRSFYDADQFPPDYDPTAPVFADECSHQAFGPGAQASAAHGHGPAMHVDSCSGRYYEDFYKVLIQDYTGPDWTVLIRLLQAEFASYPERHRWRVPASKRPASYVVSPTGVVQWLALPHGVPARAAEGNVLEAINVTLNVLDKHYMDRDLNRAGQGIVMLTAGAAVFHVPKRLAQITKQRMMDTGVGMDMVSLTTPPLHPVPLFRWSNPPLSKGDNSLPTPTEYSVPHWINVSFLDFDCTCGAAKKSLMRCHCRVISRDYIADCPTSFLPLPACRMLNRQRMPVPLTNILANADNDASTRTFSNDSAILPSKVLHRTIDQDINQDVQAYDDSVFLVAPPVRTAVDPSGTQPMFVPLKSKNMSFSDKDEVANSIPLQPRKRVVSMQNLQKLNKSKLSLSGPLSPNAHVDSDGTCTALHGRSPSFSPPDGISIHQLPQLGSPQHHPSFTVSSSLDSTGPFMLKSNRSAADLTSPRTSRHPSIETTNGSPMPSAWMCPRPGKPPKAPCEPFQTSSADGSDCKLTSNRRRWSHIFPWTPECNAIVGPNWKSLVNPAVLPLTTDFYPKDLHVNYTESFYSLMLLETKGHHTHQLLVEMICQRLASDFQLVEQPTKATGDMTGEAALVRLGAAPHRQTYTLSMGHRIHKLIYDDIQQTIDVKCYHKRLKTATHDNHPFVYEYSLYDPLTASFHKQLQTFHEFPSPEDNWNTTDNLLCGYVDAMGDSESAIALEIAVHRDVGTKCRRIRFVVMPSSTRDDAKIQKLVDFLQSKLGTDDALHVTMHPESVDGRTCAPTNVARQFVRVSCNTAARMEIDCRNEWLMLLVDVDWYPNVNFHMDVRWLACSGTVVDDFVTTLRRKCKHANLDLRRVPEFTQVHHLHIHPCLSSVLLPFVATTIGDGNDADSPRRSIHAQCLRWGFVLDGAHVADNGGIGHGLMPKHQPSPAAQRHTTGQRRPQTCPETWKARGYVQYMHRHAPVFLRVLHHGVVWIPSYAYDNKATSDLVRPLYDSVCHWIEASTKCSNDAQNVP</sequence>
<dbReference type="EMBL" id="KI913971">
    <property type="protein sequence ID" value="ETV97964.1"/>
    <property type="molecule type" value="Genomic_DNA"/>
</dbReference>
<dbReference type="GO" id="GO:0010508">
    <property type="term" value="P:positive regulation of autophagy"/>
    <property type="evidence" value="ECO:0007669"/>
    <property type="project" value="TreeGrafter"/>
</dbReference>
<evidence type="ECO:0008006" key="5">
    <source>
        <dbReference type="Google" id="ProtNLM"/>
    </source>
</evidence>
<feature type="compositionally biased region" description="Polar residues" evidence="1">
    <location>
        <begin position="671"/>
        <end position="689"/>
    </location>
</feature>
<dbReference type="Pfam" id="PF23013">
    <property type="entry name" value="IML1_N"/>
    <property type="match status" value="1"/>
</dbReference>
<dbReference type="InterPro" id="IPR027244">
    <property type="entry name" value="IML1"/>
</dbReference>
<feature type="region of interest" description="Disordered" evidence="1">
    <location>
        <begin position="1162"/>
        <end position="1188"/>
    </location>
</feature>
<dbReference type="eggNOG" id="KOG3572">
    <property type="taxonomic scope" value="Eukaryota"/>
</dbReference>
<dbReference type="GeneID" id="20086323"/>
<dbReference type="Pfam" id="PF12257">
    <property type="entry name" value="IML1"/>
    <property type="match status" value="1"/>
</dbReference>
<accession>A0A024TVH2</accession>
<evidence type="ECO:0000256" key="1">
    <source>
        <dbReference type="SAM" id="MobiDB-lite"/>
    </source>
</evidence>
<dbReference type="PANTHER" id="PTHR13179">
    <property type="entry name" value="DEP DOMAIN CONTAINING PROTEIN 5"/>
    <property type="match status" value="1"/>
</dbReference>
<dbReference type="GO" id="GO:1990130">
    <property type="term" value="C:GATOR1 complex"/>
    <property type="evidence" value="ECO:0007669"/>
    <property type="project" value="TreeGrafter"/>
</dbReference>
<dbReference type="PANTHER" id="PTHR13179:SF8">
    <property type="entry name" value="GATOR COMPLEX PROTEIN DEPDC5"/>
    <property type="match status" value="1"/>
</dbReference>
<feature type="domain" description="Vacuolar membrane-associated protein Iml1 N-terminal" evidence="2">
    <location>
        <begin position="115"/>
        <end position="441"/>
    </location>
</feature>
<protein>
    <recommendedName>
        <fullName evidence="5">DEP domain-containing protein</fullName>
    </recommendedName>
</protein>
<organism evidence="4">
    <name type="scientific">Aphanomyces invadans</name>
    <dbReference type="NCBI Taxonomy" id="157072"/>
    <lineage>
        <taxon>Eukaryota</taxon>
        <taxon>Sar</taxon>
        <taxon>Stramenopiles</taxon>
        <taxon>Oomycota</taxon>
        <taxon>Saprolegniomycetes</taxon>
        <taxon>Saprolegniales</taxon>
        <taxon>Verrucalvaceae</taxon>
        <taxon>Aphanomyces</taxon>
    </lineage>
</organism>